<gene>
    <name evidence="1" type="ORF">FIBSPDRAFT_137815</name>
</gene>
<reference evidence="1" key="1">
    <citation type="journal article" date="2016" name="Mol. Biol. Evol.">
        <title>Comparative Genomics of Early-Diverging Mushroom-Forming Fungi Provides Insights into the Origins of Lignocellulose Decay Capabilities.</title>
        <authorList>
            <person name="Nagy L.G."/>
            <person name="Riley R."/>
            <person name="Tritt A."/>
            <person name="Adam C."/>
            <person name="Daum C."/>
            <person name="Floudas D."/>
            <person name="Sun H."/>
            <person name="Yadav J.S."/>
            <person name="Pangilinan J."/>
            <person name="Larsson K.H."/>
            <person name="Matsuura K."/>
            <person name="Barry K."/>
            <person name="Labutti K."/>
            <person name="Kuo R."/>
            <person name="Ohm R.A."/>
            <person name="Bhattacharya S.S."/>
            <person name="Shirouzu T."/>
            <person name="Yoshinaga Y."/>
            <person name="Martin F.M."/>
            <person name="Grigoriev I.V."/>
            <person name="Hibbett D.S."/>
        </authorList>
    </citation>
    <scope>NUCLEOTIDE SEQUENCE [LARGE SCALE GENOMIC DNA]</scope>
    <source>
        <strain evidence="1">CBS 109695</strain>
    </source>
</reference>
<protein>
    <submittedName>
        <fullName evidence="1">Uncharacterized protein</fullName>
    </submittedName>
</protein>
<dbReference type="AlphaFoldDB" id="A0A166C271"/>
<dbReference type="EMBL" id="KV417636">
    <property type="protein sequence ID" value="KZP13216.1"/>
    <property type="molecule type" value="Genomic_DNA"/>
</dbReference>
<organism evidence="1">
    <name type="scientific">Athelia psychrophila</name>
    <dbReference type="NCBI Taxonomy" id="1759441"/>
    <lineage>
        <taxon>Eukaryota</taxon>
        <taxon>Fungi</taxon>
        <taxon>Dikarya</taxon>
        <taxon>Basidiomycota</taxon>
        <taxon>Agaricomycotina</taxon>
        <taxon>Agaricomycetes</taxon>
        <taxon>Agaricomycetidae</taxon>
        <taxon>Atheliales</taxon>
        <taxon>Atheliaceae</taxon>
        <taxon>Athelia</taxon>
    </lineage>
</organism>
<proteinExistence type="predicted"/>
<name>A0A166C271_9AGAM</name>
<accession>A0A166C271</accession>
<evidence type="ECO:0000313" key="1">
    <source>
        <dbReference type="EMBL" id="KZP13216.1"/>
    </source>
</evidence>
<sequence length="183" mass="20145">MLCIHDGSPPVAKIEPHLHPSHTPSLVLMEVEQQRCHQCHLSRVSTPAAIANYTHVQLISARKTLISISVHPTRGQPCKVEHKPGLACFSAFYYNALPTPVLLKAGQAILGYICQAGKSCSCQTNLPQPSTGTPNVGGSLRTWLLTLDVVTRRCIRTYFNWPTQRSLKGARVRAGTRPLWFIG</sequence>